<dbReference type="AlphaFoldDB" id="A0A8B9X3C0"/>
<dbReference type="Pfam" id="PF07654">
    <property type="entry name" value="C1-set"/>
    <property type="match status" value="1"/>
</dbReference>
<comment type="similarity">
    <text evidence="3 10">Belongs to the MHC class I family.</text>
</comment>
<dbReference type="InterPro" id="IPR001039">
    <property type="entry name" value="MHC_I_a_a1/a2"/>
</dbReference>
<dbReference type="GO" id="GO:0042605">
    <property type="term" value="F:peptide antigen binding"/>
    <property type="evidence" value="ECO:0007669"/>
    <property type="project" value="TreeGrafter"/>
</dbReference>
<dbReference type="GeneTree" id="ENSGT01120000271826"/>
<protein>
    <recommendedName>
        <fullName evidence="13">Ig-like domain-containing protein</fullName>
    </recommendedName>
</protein>
<evidence type="ECO:0000256" key="10">
    <source>
        <dbReference type="RuleBase" id="RU004439"/>
    </source>
</evidence>
<feature type="chain" id="PRO_5034165599" description="Ig-like domain-containing protein" evidence="12">
    <location>
        <begin position="25"/>
        <end position="356"/>
    </location>
</feature>
<evidence type="ECO:0000256" key="7">
    <source>
        <dbReference type="ARBA" id="ARBA00022989"/>
    </source>
</evidence>
<dbReference type="SMART" id="SM00407">
    <property type="entry name" value="IGc1"/>
    <property type="match status" value="1"/>
</dbReference>
<dbReference type="GO" id="GO:0001916">
    <property type="term" value="P:positive regulation of T cell mediated cytotoxicity"/>
    <property type="evidence" value="ECO:0007669"/>
    <property type="project" value="TreeGrafter"/>
</dbReference>
<evidence type="ECO:0000313" key="15">
    <source>
        <dbReference type="Proteomes" id="UP000694520"/>
    </source>
</evidence>
<dbReference type="GO" id="GO:0005102">
    <property type="term" value="F:signaling receptor binding"/>
    <property type="evidence" value="ECO:0007669"/>
    <property type="project" value="TreeGrafter"/>
</dbReference>
<evidence type="ECO:0000256" key="12">
    <source>
        <dbReference type="SAM" id="SignalP"/>
    </source>
</evidence>
<feature type="signal peptide" evidence="12">
    <location>
        <begin position="1"/>
        <end position="24"/>
    </location>
</feature>
<dbReference type="GO" id="GO:0002476">
    <property type="term" value="P:antigen processing and presentation of endogenous peptide antigen via MHC class Ib"/>
    <property type="evidence" value="ECO:0007669"/>
    <property type="project" value="TreeGrafter"/>
</dbReference>
<feature type="domain" description="Ig-like" evidence="13">
    <location>
        <begin position="183"/>
        <end position="275"/>
    </location>
</feature>
<keyword evidence="4" id="KW-0490">MHC I</keyword>
<dbReference type="FunFam" id="2.60.40.10:FF:000014">
    <property type="entry name" value="H-2 class I histocompatibility antigen, alpha chain"/>
    <property type="match status" value="1"/>
</dbReference>
<keyword evidence="15" id="KW-1185">Reference proteome</keyword>
<reference evidence="14" key="3">
    <citation type="submission" date="2025-09" db="UniProtKB">
        <authorList>
            <consortium name="Ensembl"/>
        </authorList>
    </citation>
    <scope>IDENTIFICATION</scope>
</reference>
<dbReference type="InterPro" id="IPR003597">
    <property type="entry name" value="Ig_C1-set"/>
</dbReference>
<dbReference type="SUPFAM" id="SSF54452">
    <property type="entry name" value="MHC antigen-recognition domain"/>
    <property type="match status" value="1"/>
</dbReference>
<keyword evidence="8 11" id="KW-0472">Membrane</keyword>
<feature type="transmembrane region" description="Helical" evidence="11">
    <location>
        <begin position="283"/>
        <end position="309"/>
    </location>
</feature>
<dbReference type="InterPro" id="IPR013783">
    <property type="entry name" value="Ig-like_fold"/>
</dbReference>
<dbReference type="FunFam" id="3.30.500.10:FF:000001">
    <property type="entry name" value="H-2 class I histocompatibility antigen, alpha chain"/>
    <property type="match status" value="1"/>
</dbReference>
<name>A0A8B9X3C0_BOSMU</name>
<dbReference type="InterPro" id="IPR003006">
    <property type="entry name" value="Ig/MHC_CS"/>
</dbReference>
<dbReference type="SUPFAM" id="SSF48726">
    <property type="entry name" value="Immunoglobulin"/>
    <property type="match status" value="1"/>
</dbReference>
<evidence type="ECO:0000256" key="1">
    <source>
        <dbReference type="ARBA" id="ARBA00002297"/>
    </source>
</evidence>
<evidence type="ECO:0000313" key="14">
    <source>
        <dbReference type="Ensembl" id="ENSBGRP00000015893.1"/>
    </source>
</evidence>
<dbReference type="GO" id="GO:0098553">
    <property type="term" value="C:lumenal side of endoplasmic reticulum membrane"/>
    <property type="evidence" value="ECO:0007669"/>
    <property type="project" value="UniProtKB-ARBA"/>
</dbReference>
<dbReference type="InterPro" id="IPR007110">
    <property type="entry name" value="Ig-like_dom"/>
</dbReference>
<keyword evidence="7 11" id="KW-1133">Transmembrane helix</keyword>
<evidence type="ECO:0000256" key="6">
    <source>
        <dbReference type="ARBA" id="ARBA00022859"/>
    </source>
</evidence>
<dbReference type="InterPro" id="IPR011161">
    <property type="entry name" value="MHC_I-like_Ag-recog"/>
</dbReference>
<dbReference type="Pfam" id="PF00129">
    <property type="entry name" value="MHC_I"/>
    <property type="match status" value="1"/>
</dbReference>
<dbReference type="CDD" id="cd07698">
    <property type="entry name" value="IgC1_MHC_I_alpha3"/>
    <property type="match status" value="1"/>
</dbReference>
<dbReference type="InterPro" id="IPR037055">
    <property type="entry name" value="MHC_I-like_Ag-recog_sf"/>
</dbReference>
<dbReference type="GO" id="GO:0009897">
    <property type="term" value="C:external side of plasma membrane"/>
    <property type="evidence" value="ECO:0007669"/>
    <property type="project" value="TreeGrafter"/>
</dbReference>
<keyword evidence="9" id="KW-0325">Glycoprotein</keyword>
<dbReference type="GO" id="GO:0005615">
    <property type="term" value="C:extracellular space"/>
    <property type="evidence" value="ECO:0007669"/>
    <property type="project" value="TreeGrafter"/>
</dbReference>
<dbReference type="PROSITE" id="PS00290">
    <property type="entry name" value="IG_MHC"/>
    <property type="match status" value="1"/>
</dbReference>
<evidence type="ECO:0000256" key="3">
    <source>
        <dbReference type="ARBA" id="ARBA00006909"/>
    </source>
</evidence>
<evidence type="ECO:0000256" key="2">
    <source>
        <dbReference type="ARBA" id="ARBA00004479"/>
    </source>
</evidence>
<sequence>TRVMGPRTLVLLLPGALVLTETWAGSHSLRYFYTAVSRPGLEEPRFIIVGYVDDTQFVRFDSDARDPRMEPRARWDTGQIFQANLNTLRGYYNQSEAGEVSHPPGDVRLRRGVGRGFPARYDQFAYDGRDYIALNENLSSWTAADMAAQITKHKFELRGAAERVRNYLKLECVESLGRYLKTGKDTLLHTCDLSPHLWPRGHPEVLGLGFYPKEISLTWQRDGEDQTQDMELVETRPSGDGTFQKWAALVVPSGEEQRYTCRVQHEGLQEPRTLRWEPPETSFLTMGIIVGLVLLVVAVVAVVTGAVIWRKKRSGREGRVGSEFSCLTEGFQAQVEVCLPCSWEIPSIHMGLLVWG</sequence>
<dbReference type="InterPro" id="IPR011162">
    <property type="entry name" value="MHC_I/II-like_Ag-recog"/>
</dbReference>
<evidence type="ECO:0000259" key="13">
    <source>
        <dbReference type="PROSITE" id="PS50835"/>
    </source>
</evidence>
<evidence type="ECO:0000256" key="5">
    <source>
        <dbReference type="ARBA" id="ARBA00022692"/>
    </source>
</evidence>
<dbReference type="PANTHER" id="PTHR16675:SF251">
    <property type="entry name" value="HLA CLASS I HISTOCOMPATIBILITY ANTIGEN, C ALPHA CHAIN"/>
    <property type="match status" value="1"/>
</dbReference>
<keyword evidence="12" id="KW-0732">Signal</keyword>
<comment type="function">
    <text evidence="1">Involved in the presentation of foreign antigens to the immune system.</text>
</comment>
<dbReference type="Ensembl" id="ENSBGRT00000018371.1">
    <property type="protein sequence ID" value="ENSBGRP00000015893.1"/>
    <property type="gene ID" value="ENSBGRG00000009937.1"/>
</dbReference>
<keyword evidence="5 11" id="KW-0812">Transmembrane</keyword>
<comment type="subcellular location">
    <subcellularLocation>
        <location evidence="2">Membrane</location>
        <topology evidence="2">Single-pass type I membrane protein</topology>
    </subcellularLocation>
</comment>
<dbReference type="GO" id="GO:0006955">
    <property type="term" value="P:immune response"/>
    <property type="evidence" value="ECO:0007669"/>
    <property type="project" value="TreeGrafter"/>
</dbReference>
<reference evidence="14" key="2">
    <citation type="submission" date="2025-08" db="UniProtKB">
        <authorList>
            <consortium name="Ensembl"/>
        </authorList>
    </citation>
    <scope>IDENTIFICATION</scope>
</reference>
<evidence type="ECO:0000256" key="8">
    <source>
        <dbReference type="ARBA" id="ARBA00023136"/>
    </source>
</evidence>
<dbReference type="PROSITE" id="PS50835">
    <property type="entry name" value="IG_LIKE"/>
    <property type="match status" value="1"/>
</dbReference>
<dbReference type="GO" id="GO:0002486">
    <property type="term" value="P:antigen processing and presentation of endogenous peptide antigen via MHC class I via ER pathway, TAP-independent"/>
    <property type="evidence" value="ECO:0007669"/>
    <property type="project" value="TreeGrafter"/>
</dbReference>
<dbReference type="InterPro" id="IPR036179">
    <property type="entry name" value="Ig-like_dom_sf"/>
</dbReference>
<dbReference type="GO" id="GO:0030670">
    <property type="term" value="C:phagocytic vesicle membrane"/>
    <property type="evidence" value="ECO:0007669"/>
    <property type="project" value="UniProtKB-ARBA"/>
</dbReference>
<evidence type="ECO:0000256" key="9">
    <source>
        <dbReference type="ARBA" id="ARBA00023180"/>
    </source>
</evidence>
<dbReference type="InterPro" id="IPR050208">
    <property type="entry name" value="MHC_class-I_related"/>
</dbReference>
<dbReference type="Proteomes" id="UP000694520">
    <property type="component" value="Chromosome 24"/>
</dbReference>
<dbReference type="PANTHER" id="PTHR16675">
    <property type="entry name" value="MHC CLASS I-RELATED"/>
    <property type="match status" value="1"/>
</dbReference>
<dbReference type="Gene3D" id="2.60.40.10">
    <property type="entry name" value="Immunoglobulins"/>
    <property type="match status" value="1"/>
</dbReference>
<keyword evidence="6" id="KW-0391">Immunity</keyword>
<accession>A0A8B9X3C0</accession>
<dbReference type="Gene3D" id="3.30.500.10">
    <property type="entry name" value="MHC class I-like antigen recognition-like"/>
    <property type="match status" value="1"/>
</dbReference>
<evidence type="ECO:0000256" key="4">
    <source>
        <dbReference type="ARBA" id="ARBA00022451"/>
    </source>
</evidence>
<reference evidence="14" key="1">
    <citation type="submission" date="2019-05" db="EMBL/GenBank/DDBJ databases">
        <authorList>
            <person name="Zhang S."/>
            <person name="Liu J."/>
        </authorList>
    </citation>
    <scope>NUCLEOTIDE SEQUENCE [LARGE SCALE GENOMIC DNA]</scope>
</reference>
<dbReference type="PRINTS" id="PR01638">
    <property type="entry name" value="MHCCLASSI"/>
</dbReference>
<evidence type="ECO:0000256" key="11">
    <source>
        <dbReference type="SAM" id="Phobius"/>
    </source>
</evidence>
<organism evidence="14 15">
    <name type="scientific">Bos mutus grunniens</name>
    <name type="common">Wild yak</name>
    <name type="synonym">Bos grunniens</name>
    <dbReference type="NCBI Taxonomy" id="30521"/>
    <lineage>
        <taxon>Eukaryota</taxon>
        <taxon>Metazoa</taxon>
        <taxon>Chordata</taxon>
        <taxon>Craniata</taxon>
        <taxon>Vertebrata</taxon>
        <taxon>Euteleostomi</taxon>
        <taxon>Mammalia</taxon>
        <taxon>Eutheria</taxon>
        <taxon>Laurasiatheria</taxon>
        <taxon>Artiodactyla</taxon>
        <taxon>Ruminantia</taxon>
        <taxon>Pecora</taxon>
        <taxon>Bovidae</taxon>
        <taxon>Bovinae</taxon>
        <taxon>Bos</taxon>
    </lineage>
</organism>
<proteinExistence type="inferred from homology"/>
<dbReference type="GO" id="GO:0042612">
    <property type="term" value="C:MHC class I protein complex"/>
    <property type="evidence" value="ECO:0007669"/>
    <property type="project" value="UniProtKB-KW"/>
</dbReference>